<dbReference type="RefSeq" id="XP_035323108.1">
    <property type="nucleotide sequence ID" value="XM_035467096.1"/>
</dbReference>
<dbReference type="GO" id="GO:0005794">
    <property type="term" value="C:Golgi apparatus"/>
    <property type="evidence" value="ECO:0007669"/>
    <property type="project" value="TreeGrafter"/>
</dbReference>
<feature type="transmembrane region" description="Helical" evidence="11">
    <location>
        <begin position="333"/>
        <end position="357"/>
    </location>
</feature>
<evidence type="ECO:0000256" key="2">
    <source>
        <dbReference type="ARBA" id="ARBA00022679"/>
    </source>
</evidence>
<keyword evidence="7" id="KW-0449">Lipoprotein</keyword>
<keyword evidence="2 11" id="KW-0808">Transferase</keyword>
<evidence type="ECO:0000259" key="13">
    <source>
        <dbReference type="Pfam" id="PF01529"/>
    </source>
</evidence>
<keyword evidence="8 11" id="KW-0012">Acyltransferase</keyword>
<feature type="compositionally biased region" description="Polar residues" evidence="12">
    <location>
        <begin position="82"/>
        <end position="110"/>
    </location>
</feature>
<dbReference type="GO" id="GO:0006612">
    <property type="term" value="P:protein targeting to membrane"/>
    <property type="evidence" value="ECO:0007669"/>
    <property type="project" value="TreeGrafter"/>
</dbReference>
<evidence type="ECO:0000313" key="14">
    <source>
        <dbReference type="EMBL" id="KAF4124456.1"/>
    </source>
</evidence>
<feature type="region of interest" description="Disordered" evidence="12">
    <location>
        <begin position="605"/>
        <end position="650"/>
    </location>
</feature>
<evidence type="ECO:0000256" key="6">
    <source>
        <dbReference type="ARBA" id="ARBA00023139"/>
    </source>
</evidence>
<reference evidence="14" key="1">
    <citation type="submission" date="2020-03" db="EMBL/GenBank/DDBJ databases">
        <title>Site-based positive gene gene selection in Geosmithia morbida across the United States reveals a broad range of putative effectors and factors for local host and environmental adapation.</title>
        <authorList>
            <person name="Onufrak A."/>
            <person name="Murdoch R.W."/>
            <person name="Gazis R."/>
            <person name="Huff M."/>
            <person name="Staton M."/>
            <person name="Klingeman W."/>
            <person name="Hadziabdic D."/>
        </authorList>
    </citation>
    <scope>NUCLEOTIDE SEQUENCE</scope>
    <source>
        <strain evidence="14">1262</strain>
    </source>
</reference>
<gene>
    <name evidence="14" type="ORF">GMORB2_5122</name>
</gene>
<dbReference type="GO" id="GO:0005783">
    <property type="term" value="C:endoplasmic reticulum"/>
    <property type="evidence" value="ECO:0007669"/>
    <property type="project" value="TreeGrafter"/>
</dbReference>
<feature type="compositionally biased region" description="Basic and acidic residues" evidence="12">
    <location>
        <begin position="221"/>
        <end position="233"/>
    </location>
</feature>
<dbReference type="PROSITE" id="PS50216">
    <property type="entry name" value="DHHC"/>
    <property type="match status" value="1"/>
</dbReference>
<accession>A0A9P5D5E0</accession>
<comment type="similarity">
    <text evidence="9">Belongs to the DHHC palmitoyltransferase family. ERF2/ZDHHC9 subfamily.</text>
</comment>
<comment type="caution">
    <text evidence="14">The sequence shown here is derived from an EMBL/GenBank/DDBJ whole genome shotgun (WGS) entry which is preliminary data.</text>
</comment>
<feature type="transmembrane region" description="Helical" evidence="11">
    <location>
        <begin position="477"/>
        <end position="502"/>
    </location>
</feature>
<keyword evidence="4 11" id="KW-1133">Transmembrane helix</keyword>
<dbReference type="AlphaFoldDB" id="A0A9P5D5E0"/>
<organism evidence="14 15">
    <name type="scientific">Geosmithia morbida</name>
    <dbReference type="NCBI Taxonomy" id="1094350"/>
    <lineage>
        <taxon>Eukaryota</taxon>
        <taxon>Fungi</taxon>
        <taxon>Dikarya</taxon>
        <taxon>Ascomycota</taxon>
        <taxon>Pezizomycotina</taxon>
        <taxon>Sordariomycetes</taxon>
        <taxon>Hypocreomycetidae</taxon>
        <taxon>Hypocreales</taxon>
        <taxon>Bionectriaceae</taxon>
        <taxon>Geosmithia</taxon>
    </lineage>
</organism>
<keyword evidence="3 11" id="KW-0812">Transmembrane</keyword>
<comment type="catalytic activity">
    <reaction evidence="10 11">
        <text>L-cysteinyl-[protein] + hexadecanoyl-CoA = S-hexadecanoyl-L-cysteinyl-[protein] + CoA</text>
        <dbReference type="Rhea" id="RHEA:36683"/>
        <dbReference type="Rhea" id="RHEA-COMP:10131"/>
        <dbReference type="Rhea" id="RHEA-COMP:11032"/>
        <dbReference type="ChEBI" id="CHEBI:29950"/>
        <dbReference type="ChEBI" id="CHEBI:57287"/>
        <dbReference type="ChEBI" id="CHEBI:57379"/>
        <dbReference type="ChEBI" id="CHEBI:74151"/>
        <dbReference type="EC" id="2.3.1.225"/>
    </reaction>
</comment>
<feature type="compositionally biased region" description="Polar residues" evidence="12">
    <location>
        <begin position="625"/>
        <end position="650"/>
    </location>
</feature>
<evidence type="ECO:0000256" key="5">
    <source>
        <dbReference type="ARBA" id="ARBA00023136"/>
    </source>
</evidence>
<dbReference type="InterPro" id="IPR039859">
    <property type="entry name" value="PFA4/ZDH16/20/ERF2-like"/>
</dbReference>
<proteinExistence type="inferred from homology"/>
<dbReference type="InterPro" id="IPR001594">
    <property type="entry name" value="Palmitoyltrfase_DHHC"/>
</dbReference>
<feature type="region of interest" description="Disordered" evidence="12">
    <location>
        <begin position="1"/>
        <end position="301"/>
    </location>
</feature>
<evidence type="ECO:0000256" key="11">
    <source>
        <dbReference type="RuleBase" id="RU079119"/>
    </source>
</evidence>
<feature type="transmembrane region" description="Helical" evidence="11">
    <location>
        <begin position="363"/>
        <end position="384"/>
    </location>
</feature>
<dbReference type="OrthoDB" id="9909019at2759"/>
<protein>
    <recommendedName>
        <fullName evidence="11">Palmitoyltransferase</fullName>
        <ecNumber evidence="11">2.3.1.225</ecNumber>
    </recommendedName>
</protein>
<keyword evidence="6" id="KW-0564">Palmitate</keyword>
<evidence type="ECO:0000256" key="9">
    <source>
        <dbReference type="ARBA" id="ARBA00023463"/>
    </source>
</evidence>
<evidence type="ECO:0000313" key="15">
    <source>
        <dbReference type="Proteomes" id="UP000749293"/>
    </source>
</evidence>
<keyword evidence="5 11" id="KW-0472">Membrane</keyword>
<comment type="subcellular location">
    <subcellularLocation>
        <location evidence="1">Endomembrane system</location>
        <topology evidence="1">Multi-pass membrane protein</topology>
    </subcellularLocation>
</comment>
<evidence type="ECO:0000256" key="3">
    <source>
        <dbReference type="ARBA" id="ARBA00022692"/>
    </source>
</evidence>
<evidence type="ECO:0000256" key="7">
    <source>
        <dbReference type="ARBA" id="ARBA00023288"/>
    </source>
</evidence>
<dbReference type="EC" id="2.3.1.225" evidence="11"/>
<sequence>MAKSPRTVSRSHEPPQQRALSGEGGVEDTPHRPRTSASRKSRAESTKTAGSSRSKSRRAAAAALEGGSAGAAVPVQVEPATRTRNLSSRSHVPSLTSNAFFRPMSSQQLQAHRGTNRPPTMSRPPTEPLNISLDDGATDIGGPGPMIRHSLSSNPQLGEGDAGQQQQQQQPPSRGTDATNEQDRFTFNTSPTGNYAAGGSQADSVRPLHKNSDGGGNQHNLRVDVDTSYRDFGRNGIPSPVKSPRSLRSGFLLSGRDTGSGRAEKLSSGASSPEMRGRSGTLGTPDRHPTTLAGGSSSGADRGIGKASVWEYFDGNTRFFLGGRWQNTRGRPINIATGLAILVPCVLFFGGSAPWLWRNVSPAIPIVFAYLAYVCASSFIHASVSDPGILPRNLHHFPPISDDDPLQIGPATNDWTLVKSAESRTAAMEVPVKHCRTCNIWRPPRAHHCRMCDNCVETHDHHCVWINNCVGKRNYRYFFAFVASATALSLYAMATGLVQLLVYASREDVSFGEAVEHFNAPLALIILSALCLLYPAALTGYHVFLMSRGETTREYMNSHKFAKGERFRAYSQKSVWRNILAVLCRPRSPTYYRFKSRYHLGDQRLGLTHRSQRSKEGAQGMEMHSVNTTQQSNQQFQGPMTLRQESNHYQ</sequence>
<keyword evidence="15" id="KW-1185">Reference proteome</keyword>
<dbReference type="PANTHER" id="PTHR22883:SF43">
    <property type="entry name" value="PALMITOYLTRANSFERASE APP"/>
    <property type="match status" value="1"/>
</dbReference>
<dbReference type="GeneID" id="55971350"/>
<evidence type="ECO:0000256" key="12">
    <source>
        <dbReference type="SAM" id="MobiDB-lite"/>
    </source>
</evidence>
<comment type="domain">
    <text evidence="11">The DHHC domain is required for palmitoyltransferase activity.</text>
</comment>
<evidence type="ECO:0000256" key="1">
    <source>
        <dbReference type="ARBA" id="ARBA00004127"/>
    </source>
</evidence>
<dbReference type="EMBL" id="JAANYQ010000004">
    <property type="protein sequence ID" value="KAF4124456.1"/>
    <property type="molecule type" value="Genomic_DNA"/>
</dbReference>
<feature type="domain" description="Palmitoyltransferase DHHC" evidence="13">
    <location>
        <begin position="433"/>
        <end position="558"/>
    </location>
</feature>
<evidence type="ECO:0000256" key="10">
    <source>
        <dbReference type="ARBA" id="ARBA00048048"/>
    </source>
</evidence>
<dbReference type="GO" id="GO:0019706">
    <property type="term" value="F:protein-cysteine S-palmitoyltransferase activity"/>
    <property type="evidence" value="ECO:0007669"/>
    <property type="project" value="UniProtKB-EC"/>
</dbReference>
<feature type="transmembrane region" description="Helical" evidence="11">
    <location>
        <begin position="522"/>
        <end position="544"/>
    </location>
</feature>
<evidence type="ECO:0000256" key="4">
    <source>
        <dbReference type="ARBA" id="ARBA00022989"/>
    </source>
</evidence>
<evidence type="ECO:0000256" key="8">
    <source>
        <dbReference type="ARBA" id="ARBA00023315"/>
    </source>
</evidence>
<feature type="compositionally biased region" description="Low complexity" evidence="12">
    <location>
        <begin position="49"/>
        <end position="72"/>
    </location>
</feature>
<dbReference type="PANTHER" id="PTHR22883">
    <property type="entry name" value="ZINC FINGER DHHC DOMAIN CONTAINING PROTEIN"/>
    <property type="match status" value="1"/>
</dbReference>
<dbReference type="Pfam" id="PF01529">
    <property type="entry name" value="DHHC"/>
    <property type="match status" value="1"/>
</dbReference>
<name>A0A9P5D5E0_9HYPO</name>
<feature type="compositionally biased region" description="Polar residues" evidence="12">
    <location>
        <begin position="171"/>
        <end position="193"/>
    </location>
</feature>
<dbReference type="Proteomes" id="UP000749293">
    <property type="component" value="Unassembled WGS sequence"/>
</dbReference>